<dbReference type="Gene3D" id="3.40.720.10">
    <property type="entry name" value="Alkaline Phosphatase, subunit A"/>
    <property type="match status" value="1"/>
</dbReference>
<proteinExistence type="predicted"/>
<dbReference type="GeneID" id="107069440"/>
<dbReference type="InterPro" id="IPR004245">
    <property type="entry name" value="DUF229"/>
</dbReference>
<keyword evidence="2" id="KW-1185">Reference proteome</keyword>
<organism evidence="2 3">
    <name type="scientific">Polistes dominula</name>
    <name type="common">European paper wasp</name>
    <name type="synonym">Vespa dominula</name>
    <dbReference type="NCBI Taxonomy" id="743375"/>
    <lineage>
        <taxon>Eukaryota</taxon>
        <taxon>Metazoa</taxon>
        <taxon>Ecdysozoa</taxon>
        <taxon>Arthropoda</taxon>
        <taxon>Hexapoda</taxon>
        <taxon>Insecta</taxon>
        <taxon>Pterygota</taxon>
        <taxon>Neoptera</taxon>
        <taxon>Endopterygota</taxon>
        <taxon>Hymenoptera</taxon>
        <taxon>Apocrita</taxon>
        <taxon>Aculeata</taxon>
        <taxon>Vespoidea</taxon>
        <taxon>Vespidae</taxon>
        <taxon>Polistinae</taxon>
        <taxon>Polistini</taxon>
        <taxon>Polistes</taxon>
    </lineage>
</organism>
<sequence length="705" mass="82241">MYIFNIVLYLKRSKLANTHIRSGMRNNLFANAAVNRGEKNVQINVRHNTTNVLSESKKHTNISRLQRWLIGILIFLLMFILVINTYSTRQFRITHFGNIEKETIEDNYEESFMSIENTGYLVSTKGCKIPAMEPFDRAIMRFIQKEKPIVCKAGTIPPLIESNNFLVYVNPLSRMLYYNQSTDIVNCCWNSFERMKNNDNANTYNNDCYFFDKSNQVTAEFIRVICWRGKEIIYKDYHAFVPRKPDVEKRCELAVKTNPIENRLSILVIGIDSVSRLNFRRSMPKTVKLLEDLEAAEMLGYTKVADNTYPNLITVLSGLNQDELEKLCWQHKKKTFDECPFIWKNMSSAGYRTILAEDACHMSIFNYLKPGFKEQPTDYYLRPFCIESEGDIGNTNKLNANLCVGTRLTFDNLIDYTKKVATTFPNDLYFAFTWMASLTHDYLNYAQLSDKSYHKLIELLSERQYLNNTALIMMSDHGLRFGQFRQTFQGKMEDSLPFSFLVLPKWWRDKYSVAWANMRRNMRSLTTAFDVHETLKDIADPRRIEEDTLKQRNQQISKGNVPRGISLFLPIPDHRTCNMAGIPGNLCMCHRSEDVSLDDIRVKNNVQYLMKVLNDMLRKYPLCSMLHLRTIKQAKMLANAKESSWIDYSIQFQTYPGEAIFEGMVRYRKDEKSYNLLGTIGRLNAYGSQSACMTDFNMRLYCYCL</sequence>
<dbReference type="Pfam" id="PF02995">
    <property type="entry name" value="DUF229"/>
    <property type="match status" value="1"/>
</dbReference>
<gene>
    <name evidence="3 4" type="primary">LOC107069440</name>
</gene>
<dbReference type="PANTHER" id="PTHR10974">
    <property type="entry name" value="FI08016P-RELATED"/>
    <property type="match status" value="1"/>
</dbReference>
<keyword evidence="1" id="KW-0812">Transmembrane</keyword>
<dbReference type="RefSeq" id="XP_015182248.1">
    <property type="nucleotide sequence ID" value="XM_015326762.1"/>
</dbReference>
<reference evidence="3 4" key="1">
    <citation type="submission" date="2025-05" db="UniProtKB">
        <authorList>
            <consortium name="RefSeq"/>
        </authorList>
    </citation>
    <scope>IDENTIFICATION</scope>
    <source>
        <tissue evidence="3 4">Whole body</tissue>
    </source>
</reference>
<dbReference type="SUPFAM" id="SSF53649">
    <property type="entry name" value="Alkaline phosphatase-like"/>
    <property type="match status" value="1"/>
</dbReference>
<accession>A0ABM1IPW0</accession>
<evidence type="ECO:0000313" key="2">
    <source>
        <dbReference type="Proteomes" id="UP000694924"/>
    </source>
</evidence>
<dbReference type="PANTHER" id="PTHR10974:SF1">
    <property type="entry name" value="FI08016P-RELATED"/>
    <property type="match status" value="1"/>
</dbReference>
<keyword evidence="1" id="KW-1133">Transmembrane helix</keyword>
<dbReference type="Proteomes" id="UP000694924">
    <property type="component" value="Unplaced"/>
</dbReference>
<evidence type="ECO:0000313" key="3">
    <source>
        <dbReference type="RefSeq" id="XP_015182247.1"/>
    </source>
</evidence>
<dbReference type="InterPro" id="IPR017850">
    <property type="entry name" value="Alkaline_phosphatase_core_sf"/>
</dbReference>
<protein>
    <submittedName>
        <fullName evidence="3 4">Uncharacterized protein LOC107069440 isoform X1</fullName>
    </submittedName>
</protein>
<dbReference type="CDD" id="cd16021">
    <property type="entry name" value="ALP_like"/>
    <property type="match status" value="1"/>
</dbReference>
<evidence type="ECO:0000256" key="1">
    <source>
        <dbReference type="SAM" id="Phobius"/>
    </source>
</evidence>
<evidence type="ECO:0000313" key="4">
    <source>
        <dbReference type="RefSeq" id="XP_015182248.1"/>
    </source>
</evidence>
<name>A0ABM1IPW0_POLDO</name>
<dbReference type="RefSeq" id="XP_015182247.1">
    <property type="nucleotide sequence ID" value="XM_015326761.1"/>
</dbReference>
<keyword evidence="1" id="KW-0472">Membrane</keyword>
<feature type="transmembrane region" description="Helical" evidence="1">
    <location>
        <begin position="68"/>
        <end position="86"/>
    </location>
</feature>